<evidence type="ECO:0000313" key="2">
    <source>
        <dbReference type="EMBL" id="MFD1549680.1"/>
    </source>
</evidence>
<sequence length="274" mass="31409">MKKKIWTALLGIAVLGGLWGMTNTALAATPYKTVKLNWYTETTLLRSVNAKKSINIWNRAHTKKLGNLKPYPNLTWTSTARLHLKHGNTYSWYYRVDGQIGRNQIKQGYVWHGFMEEGLANDMLTNRFTPLWIFKRNGDYNKYVKLSPSQGTTRAILKLFPNSPLTLDLSRIAIIKDGRYSSDEIVLPVMHPKTANYQKLKTFPTITKYLKKSRDQPTATRIKQVKKLLAAEGYGAAKRKSLKNYQVGLEIIDHSSTNKYRDYNGYAFVVAQLK</sequence>
<reference evidence="3" key="1">
    <citation type="journal article" date="2019" name="Int. J. Syst. Evol. Microbiol.">
        <title>The Global Catalogue of Microorganisms (GCM) 10K type strain sequencing project: providing services to taxonomists for standard genome sequencing and annotation.</title>
        <authorList>
            <consortium name="The Broad Institute Genomics Platform"/>
            <consortium name="The Broad Institute Genome Sequencing Center for Infectious Disease"/>
            <person name="Wu L."/>
            <person name="Ma J."/>
        </authorList>
    </citation>
    <scope>NUCLEOTIDE SEQUENCE [LARGE SCALE GENOMIC DNA]</scope>
    <source>
        <strain evidence="3">CCM 8906</strain>
    </source>
</reference>
<dbReference type="Proteomes" id="UP001597195">
    <property type="component" value="Unassembled WGS sequence"/>
</dbReference>
<organism evidence="2 3">
    <name type="scientific">Levilactobacillus fuyuanensis</name>
    <dbReference type="NCBI Taxonomy" id="2486022"/>
    <lineage>
        <taxon>Bacteria</taxon>
        <taxon>Bacillati</taxon>
        <taxon>Bacillota</taxon>
        <taxon>Bacilli</taxon>
        <taxon>Lactobacillales</taxon>
        <taxon>Lactobacillaceae</taxon>
        <taxon>Levilactobacillus</taxon>
    </lineage>
</organism>
<feature type="chain" id="PRO_5045929581" description="D-alanyl-D-alanine carboxypeptidase" evidence="1">
    <location>
        <begin position="28"/>
        <end position="274"/>
    </location>
</feature>
<protein>
    <recommendedName>
        <fullName evidence="4">D-alanyl-D-alanine carboxypeptidase</fullName>
    </recommendedName>
</protein>
<gene>
    <name evidence="2" type="ORF">ACFQ5T_08195</name>
</gene>
<evidence type="ECO:0000256" key="1">
    <source>
        <dbReference type="SAM" id="SignalP"/>
    </source>
</evidence>
<evidence type="ECO:0000313" key="3">
    <source>
        <dbReference type="Proteomes" id="UP001597195"/>
    </source>
</evidence>
<keyword evidence="1" id="KW-0732">Signal</keyword>
<proteinExistence type="predicted"/>
<dbReference type="EMBL" id="JBHTOM010000010">
    <property type="protein sequence ID" value="MFD1549680.1"/>
    <property type="molecule type" value="Genomic_DNA"/>
</dbReference>
<dbReference type="RefSeq" id="WP_125701354.1">
    <property type="nucleotide sequence ID" value="NZ_JBHTOM010000010.1"/>
</dbReference>
<keyword evidence="3" id="KW-1185">Reference proteome</keyword>
<accession>A0ABW4H4M6</accession>
<evidence type="ECO:0008006" key="4">
    <source>
        <dbReference type="Google" id="ProtNLM"/>
    </source>
</evidence>
<feature type="signal peptide" evidence="1">
    <location>
        <begin position="1"/>
        <end position="27"/>
    </location>
</feature>
<name>A0ABW4H4M6_9LACO</name>
<comment type="caution">
    <text evidence="2">The sequence shown here is derived from an EMBL/GenBank/DDBJ whole genome shotgun (WGS) entry which is preliminary data.</text>
</comment>